<keyword evidence="3" id="KW-1185">Reference proteome</keyword>
<dbReference type="Proteomes" id="UP001231518">
    <property type="component" value="Chromosome 13"/>
</dbReference>
<dbReference type="AlphaFoldDB" id="A0AAD7YGC1"/>
<evidence type="ECO:0000256" key="1">
    <source>
        <dbReference type="SAM" id="Coils"/>
    </source>
</evidence>
<dbReference type="EMBL" id="JARGEI010000019">
    <property type="protein sequence ID" value="KAJ8714780.1"/>
    <property type="molecule type" value="Genomic_DNA"/>
</dbReference>
<keyword evidence="1" id="KW-0175">Coiled coil</keyword>
<evidence type="ECO:0000313" key="3">
    <source>
        <dbReference type="Proteomes" id="UP001231518"/>
    </source>
</evidence>
<organism evidence="2 3">
    <name type="scientific">Mythimna separata</name>
    <name type="common">Oriental armyworm</name>
    <name type="synonym">Pseudaletia separata</name>
    <dbReference type="NCBI Taxonomy" id="271217"/>
    <lineage>
        <taxon>Eukaryota</taxon>
        <taxon>Metazoa</taxon>
        <taxon>Ecdysozoa</taxon>
        <taxon>Arthropoda</taxon>
        <taxon>Hexapoda</taxon>
        <taxon>Insecta</taxon>
        <taxon>Pterygota</taxon>
        <taxon>Neoptera</taxon>
        <taxon>Endopterygota</taxon>
        <taxon>Lepidoptera</taxon>
        <taxon>Glossata</taxon>
        <taxon>Ditrysia</taxon>
        <taxon>Noctuoidea</taxon>
        <taxon>Noctuidae</taxon>
        <taxon>Noctuinae</taxon>
        <taxon>Hadenini</taxon>
        <taxon>Mythimna</taxon>
    </lineage>
</organism>
<gene>
    <name evidence="2" type="ORF">PYW07_003005</name>
</gene>
<protein>
    <submittedName>
        <fullName evidence="2">Uncharacterized protein</fullName>
    </submittedName>
</protein>
<proteinExistence type="predicted"/>
<evidence type="ECO:0000313" key="2">
    <source>
        <dbReference type="EMBL" id="KAJ8714780.1"/>
    </source>
</evidence>
<sequence>MEEVLKALQKIQKELDEQKITIQKSGENVTEQVTQNINNILDEKFKTLEEKYENLKDKVDNQEKRLYFLEKQARQRNIVIFGLAESESSYSNLENIIINFINEHFSINIDQRDIQEAKRIGKKGEKP</sequence>
<comment type="caution">
    <text evidence="2">The sequence shown here is derived from an EMBL/GenBank/DDBJ whole genome shotgun (WGS) entry which is preliminary data.</text>
</comment>
<feature type="coiled-coil region" evidence="1">
    <location>
        <begin position="1"/>
        <end position="72"/>
    </location>
</feature>
<name>A0AAD7YGC1_MYTSE</name>
<accession>A0AAD7YGC1</accession>
<reference evidence="2" key="1">
    <citation type="submission" date="2023-03" db="EMBL/GenBank/DDBJ databases">
        <title>Chromosome-level genomes of two armyworms, Mythimna separata and Mythimna loreyi, provide insights into the biosynthesis and reception of sex pheromones.</title>
        <authorList>
            <person name="Zhao H."/>
        </authorList>
    </citation>
    <scope>NUCLEOTIDE SEQUENCE</scope>
    <source>
        <strain evidence="2">BeijingLab</strain>
        <tissue evidence="2">Pupa</tissue>
    </source>
</reference>